<dbReference type="Pfam" id="PF01467">
    <property type="entry name" value="CTP_transf_like"/>
    <property type="match status" value="1"/>
</dbReference>
<evidence type="ECO:0000256" key="1">
    <source>
        <dbReference type="ARBA" id="ARBA00002324"/>
    </source>
</evidence>
<keyword evidence="7 10" id="KW-0067">ATP-binding</keyword>
<name>A0A135L7K8_9BACI</name>
<gene>
    <name evidence="10" type="primary">nadD</name>
    <name evidence="12" type="ORF">U473_03260</name>
</gene>
<dbReference type="GO" id="GO:0009435">
    <property type="term" value="P:NAD+ biosynthetic process"/>
    <property type="evidence" value="ECO:0007669"/>
    <property type="project" value="UniProtKB-UniRule"/>
</dbReference>
<dbReference type="PANTHER" id="PTHR39321">
    <property type="entry name" value="NICOTINATE-NUCLEOTIDE ADENYLYLTRANSFERASE-RELATED"/>
    <property type="match status" value="1"/>
</dbReference>
<comment type="function">
    <text evidence="1 10">Catalyzes the reversible adenylation of nicotinate mononucleotide (NaMN) to nicotinic acid adenine dinucleotide (NaAD).</text>
</comment>
<evidence type="ECO:0000256" key="4">
    <source>
        <dbReference type="ARBA" id="ARBA00022679"/>
    </source>
</evidence>
<reference evidence="12 13" key="1">
    <citation type="submission" date="2016-02" db="EMBL/GenBank/DDBJ databases">
        <title>Draft Genome for Tepidibacillus decaturensis nov. sp. Strain Z9, an Anaerobic, Moderately Thermophilic and Heterotrophic Bacterium from Deep Subsurface of the Illinois Basin, USA.</title>
        <authorList>
            <person name="Dong Y."/>
            <person name="Chang J.Y."/>
            <person name="Sanford R."/>
            <person name="Fouke B.W."/>
        </authorList>
    </citation>
    <scope>NUCLEOTIDE SEQUENCE [LARGE SCALE GENOMIC DNA]</scope>
    <source>
        <strain evidence="12 13">Z9</strain>
    </source>
</reference>
<evidence type="ECO:0000313" key="12">
    <source>
        <dbReference type="EMBL" id="KXG44994.1"/>
    </source>
</evidence>
<proteinExistence type="inferred from homology"/>
<dbReference type="UniPathway" id="UPA00253">
    <property type="reaction ID" value="UER00332"/>
</dbReference>
<dbReference type="NCBIfam" id="TIGR00482">
    <property type="entry name" value="nicotinate (nicotinamide) nucleotide adenylyltransferase"/>
    <property type="match status" value="1"/>
</dbReference>
<comment type="caution">
    <text evidence="12">The sequence shown here is derived from an EMBL/GenBank/DDBJ whole genome shotgun (WGS) entry which is preliminary data.</text>
</comment>
<keyword evidence="3 10" id="KW-0662">Pyridine nucleotide biosynthesis</keyword>
<evidence type="ECO:0000256" key="10">
    <source>
        <dbReference type="HAMAP-Rule" id="MF_00244"/>
    </source>
</evidence>
<dbReference type="EC" id="2.7.7.18" evidence="10"/>
<comment type="catalytic activity">
    <reaction evidence="9 10">
        <text>nicotinate beta-D-ribonucleotide + ATP + H(+) = deamido-NAD(+) + diphosphate</text>
        <dbReference type="Rhea" id="RHEA:22860"/>
        <dbReference type="ChEBI" id="CHEBI:15378"/>
        <dbReference type="ChEBI" id="CHEBI:30616"/>
        <dbReference type="ChEBI" id="CHEBI:33019"/>
        <dbReference type="ChEBI" id="CHEBI:57502"/>
        <dbReference type="ChEBI" id="CHEBI:58437"/>
        <dbReference type="EC" id="2.7.7.18"/>
    </reaction>
</comment>
<accession>A0A135L7K8</accession>
<keyword evidence="13" id="KW-1185">Reference proteome</keyword>
<dbReference type="CDD" id="cd02165">
    <property type="entry name" value="NMNAT"/>
    <property type="match status" value="1"/>
</dbReference>
<keyword evidence="5 10" id="KW-0548">Nucleotidyltransferase</keyword>
<dbReference type="STRING" id="1413211.U473_03260"/>
<dbReference type="NCBIfam" id="TIGR00125">
    <property type="entry name" value="cyt_tran_rel"/>
    <property type="match status" value="1"/>
</dbReference>
<dbReference type="NCBIfam" id="NF000840">
    <property type="entry name" value="PRK00071.1-3"/>
    <property type="match status" value="1"/>
</dbReference>
<dbReference type="NCBIfam" id="NF000841">
    <property type="entry name" value="PRK00071.1-4"/>
    <property type="match status" value="1"/>
</dbReference>
<evidence type="ECO:0000259" key="11">
    <source>
        <dbReference type="Pfam" id="PF01467"/>
    </source>
</evidence>
<dbReference type="InterPro" id="IPR004821">
    <property type="entry name" value="Cyt_trans-like"/>
</dbReference>
<dbReference type="AlphaFoldDB" id="A0A135L7K8"/>
<dbReference type="GO" id="GO:0004515">
    <property type="term" value="F:nicotinate-nucleotide adenylyltransferase activity"/>
    <property type="evidence" value="ECO:0007669"/>
    <property type="project" value="UniProtKB-UniRule"/>
</dbReference>
<evidence type="ECO:0000256" key="5">
    <source>
        <dbReference type="ARBA" id="ARBA00022695"/>
    </source>
</evidence>
<dbReference type="Gene3D" id="3.40.50.620">
    <property type="entry name" value="HUPs"/>
    <property type="match status" value="1"/>
</dbReference>
<keyword evidence="8 10" id="KW-0520">NAD</keyword>
<evidence type="ECO:0000256" key="9">
    <source>
        <dbReference type="ARBA" id="ARBA00048721"/>
    </source>
</evidence>
<keyword evidence="6 10" id="KW-0547">Nucleotide-binding</keyword>
<comment type="similarity">
    <text evidence="10">Belongs to the NadD family.</text>
</comment>
<evidence type="ECO:0000313" key="13">
    <source>
        <dbReference type="Proteomes" id="UP000070352"/>
    </source>
</evidence>
<organism evidence="12 13">
    <name type="scientific">Tepidibacillus decaturensis</name>
    <dbReference type="NCBI Taxonomy" id="1413211"/>
    <lineage>
        <taxon>Bacteria</taxon>
        <taxon>Bacillati</taxon>
        <taxon>Bacillota</taxon>
        <taxon>Bacilli</taxon>
        <taxon>Bacillales</taxon>
        <taxon>Bacillaceae</taxon>
        <taxon>Tepidibacillus</taxon>
    </lineage>
</organism>
<evidence type="ECO:0000256" key="8">
    <source>
        <dbReference type="ARBA" id="ARBA00023027"/>
    </source>
</evidence>
<dbReference type="OrthoDB" id="5295945at2"/>
<dbReference type="SUPFAM" id="SSF52374">
    <property type="entry name" value="Nucleotidylyl transferase"/>
    <property type="match status" value="1"/>
</dbReference>
<dbReference type="InterPro" id="IPR005248">
    <property type="entry name" value="NadD/NMNAT"/>
</dbReference>
<keyword evidence="4 10" id="KW-0808">Transferase</keyword>
<dbReference type="Proteomes" id="UP000070352">
    <property type="component" value="Unassembled WGS sequence"/>
</dbReference>
<evidence type="ECO:0000256" key="6">
    <source>
        <dbReference type="ARBA" id="ARBA00022741"/>
    </source>
</evidence>
<dbReference type="RefSeq" id="WP_068727427.1">
    <property type="nucleotide sequence ID" value="NZ_LSKU01000001.1"/>
</dbReference>
<dbReference type="EMBL" id="LSKU01000001">
    <property type="protein sequence ID" value="KXG44994.1"/>
    <property type="molecule type" value="Genomic_DNA"/>
</dbReference>
<dbReference type="InterPro" id="IPR014729">
    <property type="entry name" value="Rossmann-like_a/b/a_fold"/>
</dbReference>
<evidence type="ECO:0000256" key="2">
    <source>
        <dbReference type="ARBA" id="ARBA00005019"/>
    </source>
</evidence>
<evidence type="ECO:0000256" key="7">
    <source>
        <dbReference type="ARBA" id="ARBA00022840"/>
    </source>
</evidence>
<dbReference type="PANTHER" id="PTHR39321:SF3">
    <property type="entry name" value="PHOSPHOPANTETHEINE ADENYLYLTRANSFERASE"/>
    <property type="match status" value="1"/>
</dbReference>
<evidence type="ECO:0000256" key="3">
    <source>
        <dbReference type="ARBA" id="ARBA00022642"/>
    </source>
</evidence>
<sequence>MKKIGILGGTFDPLHIGHLVMADQVLFYAKLDEIWFIPAPIPPHKSEEKITPIQHRVEMLKQVMNIDQRYKLCTIELERSGPSYTIETIKELKRRYPDHLFYFIIGGDMVQYLPKWVGIDELLSLVQFIGLERPGYQLAPQSPTMEKIYKQVQMLPMLQLDISSTQIRDWVKMGRTIRYVVPDVVEQYIKEHHLYED</sequence>
<comment type="pathway">
    <text evidence="2 10">Cofactor biosynthesis; NAD(+) biosynthesis; deamido-NAD(+) from nicotinate D-ribonucleotide: step 1/1.</text>
</comment>
<dbReference type="HAMAP" id="MF_00244">
    <property type="entry name" value="NaMN_adenylyltr"/>
    <property type="match status" value="1"/>
</dbReference>
<feature type="domain" description="Cytidyltransferase-like" evidence="11">
    <location>
        <begin position="6"/>
        <end position="168"/>
    </location>
</feature>
<protein>
    <recommendedName>
        <fullName evidence="10">Probable nicotinate-nucleotide adenylyltransferase</fullName>
        <ecNumber evidence="10">2.7.7.18</ecNumber>
    </recommendedName>
    <alternativeName>
        <fullName evidence="10">Deamido-NAD(+) diphosphorylase</fullName>
    </alternativeName>
    <alternativeName>
        <fullName evidence="10">Deamido-NAD(+) pyrophosphorylase</fullName>
    </alternativeName>
    <alternativeName>
        <fullName evidence="10">Nicotinate mononucleotide adenylyltransferase</fullName>
        <shortName evidence="10">NaMN adenylyltransferase</shortName>
    </alternativeName>
</protein>
<dbReference type="GO" id="GO:0005524">
    <property type="term" value="F:ATP binding"/>
    <property type="evidence" value="ECO:0007669"/>
    <property type="project" value="UniProtKB-KW"/>
</dbReference>